<dbReference type="InterPro" id="IPR038393">
    <property type="entry name" value="Fuc_iso_dom3_sf"/>
</dbReference>
<proteinExistence type="predicted"/>
<reference evidence="3 4" key="1">
    <citation type="journal article" date="2019" name="Int. J. Syst. Evol. Microbiol.">
        <title>The Global Catalogue of Microorganisms (GCM) 10K type strain sequencing project: providing services to taxonomists for standard genome sequencing and annotation.</title>
        <authorList>
            <consortium name="The Broad Institute Genomics Platform"/>
            <consortium name="The Broad Institute Genome Sequencing Center for Infectious Disease"/>
            <person name="Wu L."/>
            <person name="Ma J."/>
        </authorList>
    </citation>
    <scope>NUCLEOTIDE SEQUENCE [LARGE SCALE GENOMIC DNA]</scope>
    <source>
        <strain evidence="3 4">JCM 16117</strain>
    </source>
</reference>
<evidence type="ECO:0000256" key="2">
    <source>
        <dbReference type="ARBA" id="ARBA00023277"/>
    </source>
</evidence>
<dbReference type="RefSeq" id="WP_259480919.1">
    <property type="nucleotide sequence ID" value="NZ_BAAAQY010000007.1"/>
</dbReference>
<organism evidence="3 4">
    <name type="scientific">Herbiconiux moechotypicola</name>
    <dbReference type="NCBI Taxonomy" id="637393"/>
    <lineage>
        <taxon>Bacteria</taxon>
        <taxon>Bacillati</taxon>
        <taxon>Actinomycetota</taxon>
        <taxon>Actinomycetes</taxon>
        <taxon>Micrococcales</taxon>
        <taxon>Microbacteriaceae</taxon>
        <taxon>Herbiconiux</taxon>
    </lineage>
</organism>
<dbReference type="GO" id="GO:0016853">
    <property type="term" value="F:isomerase activity"/>
    <property type="evidence" value="ECO:0007669"/>
    <property type="project" value="UniProtKB-KW"/>
</dbReference>
<evidence type="ECO:0000313" key="3">
    <source>
        <dbReference type="EMBL" id="GAA2239167.1"/>
    </source>
</evidence>
<evidence type="ECO:0000256" key="1">
    <source>
        <dbReference type="ARBA" id="ARBA00023235"/>
    </source>
</evidence>
<keyword evidence="4" id="KW-1185">Reference proteome</keyword>
<protein>
    <submittedName>
        <fullName evidence="3">L-fucose/L-arabinose isomerase family protein</fullName>
    </submittedName>
</protein>
<keyword evidence="2" id="KW-0119">Carbohydrate metabolism</keyword>
<evidence type="ECO:0000313" key="4">
    <source>
        <dbReference type="Proteomes" id="UP001500929"/>
    </source>
</evidence>
<dbReference type="Proteomes" id="UP001500929">
    <property type="component" value="Unassembled WGS sequence"/>
</dbReference>
<sequence length="572" mass="61094">MTTSYTLPTVADRGTVAPKTAYLLASGDLRESANTAGWPTQVALEAAITGALAELGWSVVRANPVDPATGHGFISSQRMGLEVFKSIPADAPLIVAEAVWQYSHHVLAGLRTHRGPILTAANFAGDWPGLVGLLGLNAGLTKMGTPYSTVWSVDFTDDWARDRVREWVETGRIVHDDSHVHPLPSLDELAASGESDTAAGAAVELGTALAHQLQTDKAIIGVFDEGCMGMYNAIIDDELLNTLGIYKERLSQSALFAEMQRVDDAEAEAVGRWLAEAGMTFVTGTDEATELTERQLIEQHKMYIAALRISDDFGLDAVGIQYQQGLKDLTPASDLPEGLLNNVERPPVTSRDGSRVLWEGQALPHFNEADEGVAADALVTNRVWTAMGLDPATTLHDVRWGEDYDGRFVWVYEISGSVPPSHFENGYADAVGWRQDPVFFPAGGSTIKGVSKPGEIVWSRLYVQGGALHLDIGRASAVALPAEETERRWQATNPEWPIMHVVLHGISRDQFMARHKANHAQVAYAPTAAEADAALLAKATVFAALGVQVHLCGDVAVPGVGAGVAGASGAGA</sequence>
<dbReference type="PANTHER" id="PTHR37840">
    <property type="entry name" value="L-FUCOSE ISOMERASE"/>
    <property type="match status" value="1"/>
</dbReference>
<keyword evidence="1 3" id="KW-0413">Isomerase</keyword>
<dbReference type="PANTHER" id="PTHR37840:SF1">
    <property type="entry name" value="L-FUCOSE ISOMERASE"/>
    <property type="match status" value="1"/>
</dbReference>
<comment type="caution">
    <text evidence="3">The sequence shown here is derived from an EMBL/GenBank/DDBJ whole genome shotgun (WGS) entry which is preliminary data.</text>
</comment>
<gene>
    <name evidence="3" type="ORF">GCM10009851_25520</name>
</gene>
<accession>A0ABN3DQU3</accession>
<dbReference type="EMBL" id="BAAAQY010000007">
    <property type="protein sequence ID" value="GAA2239167.1"/>
    <property type="molecule type" value="Genomic_DNA"/>
</dbReference>
<dbReference type="Gene3D" id="3.20.14.10">
    <property type="entry name" value="L-fucose/L-arabinose isomerase, C-terminal"/>
    <property type="match status" value="1"/>
</dbReference>
<dbReference type="SUPFAM" id="SSF53743">
    <property type="entry name" value="FucI/AraA N-terminal and middle domains"/>
    <property type="match status" value="1"/>
</dbReference>
<dbReference type="InterPro" id="IPR009015">
    <property type="entry name" value="Fucose_isomerase_N/cen_sf"/>
</dbReference>
<dbReference type="InterPro" id="IPR005763">
    <property type="entry name" value="Fucose_isomerase"/>
</dbReference>
<name>A0ABN3DQU3_9MICO</name>